<keyword evidence="4" id="KW-1185">Reference proteome</keyword>
<evidence type="ECO:0000313" key="4">
    <source>
        <dbReference type="Proteomes" id="UP001271789"/>
    </source>
</evidence>
<reference evidence="3" key="1">
    <citation type="submission" date="2023-06" db="EMBL/GenBank/DDBJ databases">
        <title>Genome sequence of Methanosarcinaceae archaeon Ag5.</title>
        <authorList>
            <person name="Protasov E."/>
            <person name="Platt K."/>
            <person name="Poehlein A."/>
            <person name="Daniel R."/>
            <person name="Brune A."/>
        </authorList>
    </citation>
    <scope>NUCLEOTIDE SEQUENCE</scope>
    <source>
        <strain evidence="3">Ag5</strain>
    </source>
</reference>
<evidence type="ECO:0000256" key="1">
    <source>
        <dbReference type="ARBA" id="ARBA00007227"/>
    </source>
</evidence>
<evidence type="ECO:0000313" key="3">
    <source>
        <dbReference type="EMBL" id="MDV0446600.1"/>
    </source>
</evidence>
<dbReference type="InterPro" id="IPR052345">
    <property type="entry name" value="Rad_response_metalloprotease"/>
</dbReference>
<comment type="similarity">
    <text evidence="1">Belongs to the short-chain fatty acyl-CoA assimilation regulator (ScfR) family.</text>
</comment>
<sequence length="420" mass="48647">MSSIISKTAGDLFMPSSNQGLKINPEILNWGRTSLNLSIEDVAKKMKQEPEIIQEWESGSNHPTYVQLENLSNIYKIPVAVFLFPEIPEAYKIRSSFRTLPDSAYEKLDAHMIQLFRNQKAIQENMKELDEISNKNEAAFSDKIENIRAGFQKKDFDCDSLRSFFSISLEQQKSWKDSKEALERWIFAFESKGILVTRDAFKNDDISGFCLYDDVYPLICLNNSHTENRCIFTLFHEFAHLVMQTGGIAERADYYIEELQPDDREIEIMCNKIAGKFLVPDDDFEKEVRRLQRDAKIGFCEEFVFELADIYHVSGEVILRKFLDFDIITPEIYNQLVLKWSNYAKNKKEDKKDEGKDSGGNYFSTKAVYLGDTYLKTVLSAYHENKITDMDASLYLGGVKTDNIPKLEEAAVKRWSKWNK</sequence>
<feature type="domain" description="HTH cro/C1-type" evidence="2">
    <location>
        <begin position="32"/>
        <end position="82"/>
    </location>
</feature>
<dbReference type="CDD" id="cd00093">
    <property type="entry name" value="HTH_XRE"/>
    <property type="match status" value="1"/>
</dbReference>
<evidence type="ECO:0000259" key="2">
    <source>
        <dbReference type="PROSITE" id="PS50943"/>
    </source>
</evidence>
<dbReference type="Pfam" id="PF06114">
    <property type="entry name" value="Peptidase_M78"/>
    <property type="match status" value="1"/>
</dbReference>
<organism evidence="3 4">
    <name type="scientific">Methanolapillus africanus</name>
    <dbReference type="NCBI Taxonomy" id="3028297"/>
    <lineage>
        <taxon>Archaea</taxon>
        <taxon>Methanobacteriati</taxon>
        <taxon>Methanobacteriota</taxon>
        <taxon>Stenosarchaea group</taxon>
        <taxon>Methanomicrobia</taxon>
        <taxon>Methanosarcinales</taxon>
        <taxon>Methanosarcinaceae</taxon>
        <taxon>Methanolapillus</taxon>
    </lineage>
</organism>
<dbReference type="AlphaFoldDB" id="A0AAE4MIU4"/>
<protein>
    <recommendedName>
        <fullName evidence="2">HTH cro/C1-type domain-containing protein</fullName>
    </recommendedName>
</protein>
<dbReference type="PANTHER" id="PTHR43236">
    <property type="entry name" value="ANTITOXIN HIGA1"/>
    <property type="match status" value="1"/>
</dbReference>
<dbReference type="InterPro" id="IPR010359">
    <property type="entry name" value="IrrE_HExxH"/>
</dbReference>
<comment type="caution">
    <text evidence="3">The sequence shown here is derived from an EMBL/GenBank/DDBJ whole genome shotgun (WGS) entry which is preliminary data.</text>
</comment>
<dbReference type="SUPFAM" id="SSF47413">
    <property type="entry name" value="lambda repressor-like DNA-binding domains"/>
    <property type="match status" value="1"/>
</dbReference>
<dbReference type="InterPro" id="IPR001387">
    <property type="entry name" value="Cro/C1-type_HTH"/>
</dbReference>
<dbReference type="RefSeq" id="WP_338099000.1">
    <property type="nucleotide sequence ID" value="NZ_JAWDKD010000008.1"/>
</dbReference>
<dbReference type="EMBL" id="JAWDKD010000008">
    <property type="protein sequence ID" value="MDV0446600.1"/>
    <property type="molecule type" value="Genomic_DNA"/>
</dbReference>
<gene>
    <name evidence="3" type="ORF">MsAg5_04460</name>
</gene>
<proteinExistence type="inferred from homology"/>
<dbReference type="InterPro" id="IPR010982">
    <property type="entry name" value="Lambda_DNA-bd_dom_sf"/>
</dbReference>
<dbReference type="Gene3D" id="1.10.10.2910">
    <property type="match status" value="1"/>
</dbReference>
<dbReference type="PANTHER" id="PTHR43236:SF2">
    <property type="entry name" value="BLL0069 PROTEIN"/>
    <property type="match status" value="1"/>
</dbReference>
<dbReference type="PROSITE" id="PS50943">
    <property type="entry name" value="HTH_CROC1"/>
    <property type="match status" value="1"/>
</dbReference>
<dbReference type="Proteomes" id="UP001271789">
    <property type="component" value="Unassembled WGS sequence"/>
</dbReference>
<dbReference type="GO" id="GO:0003677">
    <property type="term" value="F:DNA binding"/>
    <property type="evidence" value="ECO:0007669"/>
    <property type="project" value="InterPro"/>
</dbReference>
<dbReference type="Gene3D" id="1.10.260.40">
    <property type="entry name" value="lambda repressor-like DNA-binding domains"/>
    <property type="match status" value="1"/>
</dbReference>
<accession>A0AAE4MIU4</accession>
<name>A0AAE4MIU4_9EURY</name>